<evidence type="ECO:0000256" key="3">
    <source>
        <dbReference type="ARBA" id="ARBA00023125"/>
    </source>
</evidence>
<dbReference type="PROSITE" id="PS51755">
    <property type="entry name" value="OMPR_PHOB"/>
    <property type="match status" value="1"/>
</dbReference>
<feature type="transmembrane region" description="Helical" evidence="6">
    <location>
        <begin position="336"/>
        <end position="365"/>
    </location>
</feature>
<dbReference type="InterPro" id="IPR016032">
    <property type="entry name" value="Sig_transdc_resp-reg_C-effctor"/>
</dbReference>
<name>A0ABS1W153_9ACTN</name>
<dbReference type="CDD" id="cd00383">
    <property type="entry name" value="trans_reg_C"/>
    <property type="match status" value="1"/>
</dbReference>
<evidence type="ECO:0000256" key="6">
    <source>
        <dbReference type="SAM" id="Phobius"/>
    </source>
</evidence>
<dbReference type="InterPro" id="IPR005158">
    <property type="entry name" value="BTAD"/>
</dbReference>
<dbReference type="InterPro" id="IPR001867">
    <property type="entry name" value="OmpR/PhoB-type_DNA-bd"/>
</dbReference>
<keyword evidence="3 5" id="KW-0238">DNA-binding</keyword>
<dbReference type="Gene3D" id="1.10.10.10">
    <property type="entry name" value="Winged helix-like DNA-binding domain superfamily/Winged helix DNA-binding domain"/>
    <property type="match status" value="1"/>
</dbReference>
<evidence type="ECO:0000313" key="9">
    <source>
        <dbReference type="Proteomes" id="UP000598996"/>
    </source>
</evidence>
<feature type="domain" description="OmpR/PhoB-type" evidence="7">
    <location>
        <begin position="1"/>
        <end position="93"/>
    </location>
</feature>
<dbReference type="SMART" id="SM00862">
    <property type="entry name" value="Trans_reg_C"/>
    <property type="match status" value="1"/>
</dbReference>
<dbReference type="SUPFAM" id="SSF46894">
    <property type="entry name" value="C-terminal effector domain of the bipartite response regulators"/>
    <property type="match status" value="1"/>
</dbReference>
<evidence type="ECO:0000313" key="8">
    <source>
        <dbReference type="EMBL" id="MBL7260427.1"/>
    </source>
</evidence>
<keyword evidence="6" id="KW-0812">Transmembrane</keyword>
<comment type="similarity">
    <text evidence="1">Belongs to the AfsR/DnrI/RedD regulatory family.</text>
</comment>
<evidence type="ECO:0000259" key="7">
    <source>
        <dbReference type="PROSITE" id="PS51755"/>
    </source>
</evidence>
<dbReference type="Pfam" id="PF00486">
    <property type="entry name" value="Trans_reg_C"/>
    <property type="match status" value="1"/>
</dbReference>
<feature type="DNA-binding region" description="OmpR/PhoB-type" evidence="5">
    <location>
        <begin position="1"/>
        <end position="93"/>
    </location>
</feature>
<dbReference type="Pfam" id="PF03704">
    <property type="entry name" value="BTAD"/>
    <property type="match status" value="1"/>
</dbReference>
<dbReference type="InterPro" id="IPR051677">
    <property type="entry name" value="AfsR-DnrI-RedD_regulator"/>
</dbReference>
<dbReference type="SMART" id="SM01043">
    <property type="entry name" value="BTAD"/>
    <property type="match status" value="1"/>
</dbReference>
<keyword evidence="6" id="KW-1133">Transmembrane helix</keyword>
<evidence type="ECO:0000256" key="2">
    <source>
        <dbReference type="ARBA" id="ARBA00023015"/>
    </source>
</evidence>
<dbReference type="CDD" id="cd15831">
    <property type="entry name" value="BTAD"/>
    <property type="match status" value="1"/>
</dbReference>
<dbReference type="InterPro" id="IPR011990">
    <property type="entry name" value="TPR-like_helical_dom_sf"/>
</dbReference>
<keyword evidence="9" id="KW-1185">Reference proteome</keyword>
<organism evidence="8 9">
    <name type="scientific">Paractinoplanes lichenicola</name>
    <dbReference type="NCBI Taxonomy" id="2802976"/>
    <lineage>
        <taxon>Bacteria</taxon>
        <taxon>Bacillati</taxon>
        <taxon>Actinomycetota</taxon>
        <taxon>Actinomycetes</taxon>
        <taxon>Micromonosporales</taxon>
        <taxon>Micromonosporaceae</taxon>
        <taxon>Paractinoplanes</taxon>
    </lineage>
</organism>
<evidence type="ECO:0000256" key="1">
    <source>
        <dbReference type="ARBA" id="ARBA00005820"/>
    </source>
</evidence>
<gene>
    <name evidence="8" type="ORF">JKJ07_39645</name>
</gene>
<keyword evidence="6" id="KW-0472">Membrane</keyword>
<dbReference type="Proteomes" id="UP000598996">
    <property type="component" value="Unassembled WGS sequence"/>
</dbReference>
<keyword evidence="4" id="KW-0804">Transcription</keyword>
<feature type="transmembrane region" description="Helical" evidence="6">
    <location>
        <begin position="296"/>
        <end position="316"/>
    </location>
</feature>
<evidence type="ECO:0000256" key="5">
    <source>
        <dbReference type="PROSITE-ProRule" id="PRU01091"/>
    </source>
</evidence>
<accession>A0ABS1W153</accession>
<dbReference type="EMBL" id="JAENHO010000014">
    <property type="protein sequence ID" value="MBL7260427.1"/>
    <property type="molecule type" value="Genomic_DNA"/>
</dbReference>
<dbReference type="InterPro" id="IPR036388">
    <property type="entry name" value="WH-like_DNA-bd_sf"/>
</dbReference>
<protein>
    <submittedName>
        <fullName evidence="8">AfsR/SARP family transcriptional regulator</fullName>
    </submittedName>
</protein>
<feature type="transmembrane region" description="Helical" evidence="6">
    <location>
        <begin position="265"/>
        <end position="289"/>
    </location>
</feature>
<proteinExistence type="inferred from homology"/>
<dbReference type="Gene3D" id="1.25.40.10">
    <property type="entry name" value="Tetratricopeptide repeat domain"/>
    <property type="match status" value="1"/>
</dbReference>
<dbReference type="SUPFAM" id="SSF48452">
    <property type="entry name" value="TPR-like"/>
    <property type="match status" value="1"/>
</dbReference>
<sequence>MLGELRVLRDGVPVDLGPAKQRAVLAVLLVNAGRAVPTHQIVDAVWGDEPPENGANVVQKHIAGLRRVLDPDRAPRTPGELVALTPAGYVLRLDGHTVDAHEFTEAATRAPTAELVRAGLGLWRGEALAGLTGPFFDSARARLAEGHATAWERWAELELGRGRDAALVPELARLVEQFPLREGLRAHLMIALSRSGRQAEALAAFRSARDYLVEQFGTEPGELLQETHRRVLRGDQAPLMPAAPAPAYVVDDGPPVRLRIPYVEVLFAVLTPLVTFATGAWIYFVYAAVHHHARRLFAAAGVYAGLLVIAFVFMAVDPSPLDDGDAVSGAEAAGISIWFGTALLAAIHGAIIATHQAGVAALAAVAQRSARGGGR</sequence>
<evidence type="ECO:0000256" key="4">
    <source>
        <dbReference type="ARBA" id="ARBA00023163"/>
    </source>
</evidence>
<dbReference type="PANTHER" id="PTHR35807">
    <property type="entry name" value="TRANSCRIPTIONAL REGULATOR REDD-RELATED"/>
    <property type="match status" value="1"/>
</dbReference>
<dbReference type="PANTHER" id="PTHR35807:SF1">
    <property type="entry name" value="TRANSCRIPTIONAL REGULATOR REDD"/>
    <property type="match status" value="1"/>
</dbReference>
<reference evidence="8 9" key="1">
    <citation type="submission" date="2021-01" db="EMBL/GenBank/DDBJ databases">
        <title>Actinoplanes sp. nov. LDG1-01 isolated from lichen.</title>
        <authorList>
            <person name="Saeng-In P."/>
            <person name="Phongsopitanun W."/>
            <person name="Kanchanasin P."/>
            <person name="Yuki M."/>
            <person name="Kudo T."/>
            <person name="Ohkuma M."/>
            <person name="Tanasupawat S."/>
        </authorList>
    </citation>
    <scope>NUCLEOTIDE SEQUENCE [LARGE SCALE GENOMIC DNA]</scope>
    <source>
        <strain evidence="8 9">LDG1-01</strain>
    </source>
</reference>
<keyword evidence="2" id="KW-0805">Transcription regulation</keyword>
<comment type="caution">
    <text evidence="8">The sequence shown here is derived from an EMBL/GenBank/DDBJ whole genome shotgun (WGS) entry which is preliminary data.</text>
</comment>